<evidence type="ECO:0000256" key="1">
    <source>
        <dbReference type="ARBA" id="ARBA00004613"/>
    </source>
</evidence>
<gene>
    <name evidence="4" type="ORF">PAL_GLEAN10001601</name>
</gene>
<dbReference type="Pfam" id="PF00074">
    <property type="entry name" value="RnaseA"/>
    <property type="match status" value="1"/>
</dbReference>
<reference evidence="5" key="1">
    <citation type="journal article" date="2013" name="Science">
        <title>Comparative analysis of bat genomes provides insight into the evolution of flight and immunity.</title>
        <authorList>
            <person name="Zhang G."/>
            <person name="Cowled C."/>
            <person name="Shi Z."/>
            <person name="Huang Z."/>
            <person name="Bishop-Lilly K.A."/>
            <person name="Fang X."/>
            <person name="Wynne J.W."/>
            <person name="Xiong Z."/>
            <person name="Baker M.L."/>
            <person name="Zhao W."/>
            <person name="Tachedjian M."/>
            <person name="Zhu Y."/>
            <person name="Zhou P."/>
            <person name="Jiang X."/>
            <person name="Ng J."/>
            <person name="Yang L."/>
            <person name="Wu L."/>
            <person name="Xiao J."/>
            <person name="Feng Y."/>
            <person name="Chen Y."/>
            <person name="Sun X."/>
            <person name="Zhang Y."/>
            <person name="Marsh G.A."/>
            <person name="Crameri G."/>
            <person name="Broder C.C."/>
            <person name="Frey K.G."/>
            <person name="Wang L.F."/>
            <person name="Wang J."/>
        </authorList>
    </citation>
    <scope>NUCLEOTIDE SEQUENCE [LARGE SCALE GENOMIC DNA]</scope>
</reference>
<dbReference type="SUPFAM" id="SSF54076">
    <property type="entry name" value="RNase A-like"/>
    <property type="match status" value="1"/>
</dbReference>
<keyword evidence="5" id="KW-1185">Reference proteome</keyword>
<dbReference type="InterPro" id="IPR036816">
    <property type="entry name" value="RNaseA-like_dom_sf"/>
</dbReference>
<dbReference type="EMBL" id="KB030984">
    <property type="protein sequence ID" value="ELK07105.1"/>
    <property type="molecule type" value="Genomic_DNA"/>
</dbReference>
<protein>
    <recommendedName>
        <fullName evidence="3">Ribonuclease A-domain domain-containing protein</fullName>
    </recommendedName>
</protein>
<evidence type="ECO:0000259" key="3">
    <source>
        <dbReference type="Pfam" id="PF00074"/>
    </source>
</evidence>
<feature type="domain" description="Ribonuclease A-domain" evidence="3">
    <location>
        <begin position="1"/>
        <end position="66"/>
    </location>
</feature>
<dbReference type="Proteomes" id="UP000010552">
    <property type="component" value="Unassembled WGS sequence"/>
</dbReference>
<dbReference type="InParanoid" id="L5K6F1"/>
<sequence>MCRTPSVPWTKGHSVHNCHNSTWDVRVTECFASAVTRPLPPTVTTITDSTRPISVACEKGVPVHLDG</sequence>
<organism evidence="4 5">
    <name type="scientific">Pteropus alecto</name>
    <name type="common">Black flying fox</name>
    <dbReference type="NCBI Taxonomy" id="9402"/>
    <lineage>
        <taxon>Eukaryota</taxon>
        <taxon>Metazoa</taxon>
        <taxon>Chordata</taxon>
        <taxon>Craniata</taxon>
        <taxon>Vertebrata</taxon>
        <taxon>Euteleostomi</taxon>
        <taxon>Mammalia</taxon>
        <taxon>Eutheria</taxon>
        <taxon>Laurasiatheria</taxon>
        <taxon>Chiroptera</taxon>
        <taxon>Yinpterochiroptera</taxon>
        <taxon>Pteropodoidea</taxon>
        <taxon>Pteropodidae</taxon>
        <taxon>Pteropodinae</taxon>
        <taxon>Pteropus</taxon>
    </lineage>
</organism>
<evidence type="ECO:0000313" key="4">
    <source>
        <dbReference type="EMBL" id="ELK07105.1"/>
    </source>
</evidence>
<dbReference type="AlphaFoldDB" id="L5K6F1"/>
<keyword evidence="2" id="KW-0964">Secreted</keyword>
<proteinExistence type="predicted"/>
<accession>L5K6F1</accession>
<dbReference type="Gene3D" id="3.10.130.10">
    <property type="entry name" value="Ribonuclease A-like domain"/>
    <property type="match status" value="1"/>
</dbReference>
<evidence type="ECO:0000256" key="2">
    <source>
        <dbReference type="ARBA" id="ARBA00022525"/>
    </source>
</evidence>
<evidence type="ECO:0000313" key="5">
    <source>
        <dbReference type="Proteomes" id="UP000010552"/>
    </source>
</evidence>
<name>L5K6F1_PTEAL</name>
<dbReference type="GO" id="GO:0005576">
    <property type="term" value="C:extracellular region"/>
    <property type="evidence" value="ECO:0007669"/>
    <property type="project" value="UniProtKB-SubCell"/>
</dbReference>
<dbReference type="InterPro" id="IPR023412">
    <property type="entry name" value="RNaseA_domain"/>
</dbReference>
<comment type="subcellular location">
    <subcellularLocation>
        <location evidence="1">Secreted</location>
    </subcellularLocation>
</comment>